<evidence type="ECO:0000256" key="2">
    <source>
        <dbReference type="ARBA" id="ARBA00023125"/>
    </source>
</evidence>
<keyword evidence="6" id="KW-1185">Reference proteome</keyword>
<proteinExistence type="predicted"/>
<dbReference type="Gene3D" id="1.10.10.60">
    <property type="entry name" value="Homeodomain-like"/>
    <property type="match status" value="2"/>
</dbReference>
<accession>A0ABS8W988</accession>
<gene>
    <name evidence="5" type="ORF">K6Y31_05790</name>
</gene>
<dbReference type="InterPro" id="IPR009057">
    <property type="entry name" value="Homeodomain-like_sf"/>
</dbReference>
<evidence type="ECO:0000259" key="4">
    <source>
        <dbReference type="PROSITE" id="PS01124"/>
    </source>
</evidence>
<feature type="domain" description="HTH araC/xylS-type" evidence="4">
    <location>
        <begin position="187"/>
        <end position="284"/>
    </location>
</feature>
<dbReference type="InterPro" id="IPR050204">
    <property type="entry name" value="AraC_XylS_family_regulators"/>
</dbReference>
<keyword evidence="3" id="KW-0804">Transcription</keyword>
<evidence type="ECO:0000313" key="5">
    <source>
        <dbReference type="EMBL" id="MCE2594321.1"/>
    </source>
</evidence>
<protein>
    <submittedName>
        <fullName evidence="5">AraC family transcriptional regulator</fullName>
    </submittedName>
</protein>
<keyword evidence="2" id="KW-0238">DNA-binding</keyword>
<dbReference type="InterPro" id="IPR018060">
    <property type="entry name" value="HTH_AraC"/>
</dbReference>
<dbReference type="PANTHER" id="PTHR46796:SF6">
    <property type="entry name" value="ARAC SUBFAMILY"/>
    <property type="match status" value="1"/>
</dbReference>
<evidence type="ECO:0000256" key="1">
    <source>
        <dbReference type="ARBA" id="ARBA00023015"/>
    </source>
</evidence>
<dbReference type="SMART" id="SM00342">
    <property type="entry name" value="HTH_ARAC"/>
    <property type="match status" value="1"/>
</dbReference>
<reference evidence="5 6" key="1">
    <citation type="journal article" date="2022" name="Environ. Microbiol. Rep.">
        <title>Eco-phylogenetic analyses reveal divergent evolution of vitamin B12 metabolism in the marine bacterial family 'Psychromonadaceae'.</title>
        <authorList>
            <person name="Jin X."/>
            <person name="Yang Y."/>
            <person name="Cao H."/>
            <person name="Gao B."/>
            <person name="Zhao Z."/>
        </authorList>
    </citation>
    <scope>NUCLEOTIDE SEQUENCE [LARGE SCALE GENOMIC DNA]</scope>
    <source>
        <strain evidence="5 6">MKS20</strain>
    </source>
</reference>
<organism evidence="5 6">
    <name type="scientific">Motilimonas cestriensis</name>
    <dbReference type="NCBI Taxonomy" id="2742685"/>
    <lineage>
        <taxon>Bacteria</taxon>
        <taxon>Pseudomonadati</taxon>
        <taxon>Pseudomonadota</taxon>
        <taxon>Gammaproteobacteria</taxon>
        <taxon>Alteromonadales</taxon>
        <taxon>Alteromonadales genera incertae sedis</taxon>
        <taxon>Motilimonas</taxon>
    </lineage>
</organism>
<dbReference type="Proteomes" id="UP001201273">
    <property type="component" value="Unassembled WGS sequence"/>
</dbReference>
<evidence type="ECO:0000256" key="3">
    <source>
        <dbReference type="ARBA" id="ARBA00023163"/>
    </source>
</evidence>
<dbReference type="PANTHER" id="PTHR46796">
    <property type="entry name" value="HTH-TYPE TRANSCRIPTIONAL ACTIVATOR RHAS-RELATED"/>
    <property type="match status" value="1"/>
</dbReference>
<keyword evidence="1" id="KW-0805">Transcription regulation</keyword>
<name>A0ABS8W988_9GAMM</name>
<evidence type="ECO:0000313" key="6">
    <source>
        <dbReference type="Proteomes" id="UP001201273"/>
    </source>
</evidence>
<sequence>MNENVRYMSFFKSSKVCHRQQGITPKLAWAQYSNAYDRLYYQNDKFHTLSLYLSGGEQTHRTDIRSELGGAGKFCLMPQGCESRWQLGDPQQFMHLYFTDSHLKQLALQVFDIDPRQLALPDLTFFSQPALEAMYRQQMLLMDWSAPESHLAMAQMSDTILVNLLQSTGLTKPLGIIKGGLAPKVAKQVQDFMQANFHRQIYLHELAELAQLSEYHFTRMFKAHFARTPQEYLMQLRIEQVKHLLTGPMKLADIALACGFSNQSHMGRFFKQLVGMTPTAYQKCLGVR</sequence>
<dbReference type="EMBL" id="JAIMJA010000004">
    <property type="protein sequence ID" value="MCE2594321.1"/>
    <property type="molecule type" value="Genomic_DNA"/>
</dbReference>
<comment type="caution">
    <text evidence="5">The sequence shown here is derived from an EMBL/GenBank/DDBJ whole genome shotgun (WGS) entry which is preliminary data.</text>
</comment>
<dbReference type="SUPFAM" id="SSF46689">
    <property type="entry name" value="Homeodomain-like"/>
    <property type="match status" value="2"/>
</dbReference>
<dbReference type="PROSITE" id="PS01124">
    <property type="entry name" value="HTH_ARAC_FAMILY_2"/>
    <property type="match status" value="1"/>
</dbReference>
<dbReference type="Pfam" id="PF12833">
    <property type="entry name" value="HTH_18"/>
    <property type="match status" value="1"/>
</dbReference>